<dbReference type="CDD" id="cd00254">
    <property type="entry name" value="LT-like"/>
    <property type="match status" value="1"/>
</dbReference>
<feature type="domain" description="Transglycosylase SLT" evidence="3">
    <location>
        <begin position="52"/>
        <end position="152"/>
    </location>
</feature>
<feature type="signal peptide" evidence="2">
    <location>
        <begin position="1"/>
        <end position="22"/>
    </location>
</feature>
<protein>
    <submittedName>
        <fullName evidence="4">Lytic transglycosylase domain-containing protein</fullName>
    </submittedName>
</protein>
<comment type="similarity">
    <text evidence="1">Belongs to the transglycosylase Slt family.</text>
</comment>
<dbReference type="PANTHER" id="PTHR37423">
    <property type="entry name" value="SOLUBLE LYTIC MUREIN TRANSGLYCOSYLASE-RELATED"/>
    <property type="match status" value="1"/>
</dbReference>
<dbReference type="Gene3D" id="1.10.530.10">
    <property type="match status" value="1"/>
</dbReference>
<dbReference type="AlphaFoldDB" id="A0A831RNI1"/>
<keyword evidence="2" id="KW-0732">Signal</keyword>
<dbReference type="SUPFAM" id="SSF53955">
    <property type="entry name" value="Lysozyme-like"/>
    <property type="match status" value="1"/>
</dbReference>
<dbReference type="InterPro" id="IPR023346">
    <property type="entry name" value="Lysozyme-like_dom_sf"/>
</dbReference>
<evidence type="ECO:0000313" key="4">
    <source>
        <dbReference type="EMBL" id="HEB97750.1"/>
    </source>
</evidence>
<evidence type="ECO:0000256" key="1">
    <source>
        <dbReference type="ARBA" id="ARBA00007734"/>
    </source>
</evidence>
<accession>A0A831RNI1</accession>
<proteinExistence type="inferred from homology"/>
<comment type="caution">
    <text evidence="4">The sequence shown here is derived from an EMBL/GenBank/DDBJ whole genome shotgun (WGS) entry which is preliminary data.</text>
</comment>
<name>A0A831RNI1_9GAMM</name>
<dbReference type="PANTHER" id="PTHR37423:SF2">
    <property type="entry name" value="MEMBRANE-BOUND LYTIC MUREIN TRANSGLYCOSYLASE C"/>
    <property type="match status" value="1"/>
</dbReference>
<dbReference type="Pfam" id="PF01464">
    <property type="entry name" value="SLT"/>
    <property type="match status" value="1"/>
</dbReference>
<reference evidence="4" key="1">
    <citation type="journal article" date="2020" name="mSystems">
        <title>Genome- and Community-Level Interaction Insights into Carbon Utilization and Element Cycling Functions of Hydrothermarchaeota in Hydrothermal Sediment.</title>
        <authorList>
            <person name="Zhou Z."/>
            <person name="Liu Y."/>
            <person name="Xu W."/>
            <person name="Pan J."/>
            <person name="Luo Z.H."/>
            <person name="Li M."/>
        </authorList>
    </citation>
    <scope>NUCLEOTIDE SEQUENCE [LARGE SCALE GENOMIC DNA]</scope>
    <source>
        <strain evidence="4">HyVt-443</strain>
    </source>
</reference>
<evidence type="ECO:0000259" key="3">
    <source>
        <dbReference type="Pfam" id="PF01464"/>
    </source>
</evidence>
<dbReference type="Proteomes" id="UP000886251">
    <property type="component" value="Unassembled WGS sequence"/>
</dbReference>
<feature type="chain" id="PRO_5032841063" evidence="2">
    <location>
        <begin position="23"/>
        <end position="250"/>
    </location>
</feature>
<organism evidence="4">
    <name type="scientific">Sedimenticola thiotaurini</name>
    <dbReference type="NCBI Taxonomy" id="1543721"/>
    <lineage>
        <taxon>Bacteria</taxon>
        <taxon>Pseudomonadati</taxon>
        <taxon>Pseudomonadota</taxon>
        <taxon>Gammaproteobacteria</taxon>
        <taxon>Chromatiales</taxon>
        <taxon>Sedimenticolaceae</taxon>
        <taxon>Sedimenticola</taxon>
    </lineage>
</organism>
<sequence length="250" mass="27893">MHNLLKSHLFALTLSVACLAAAAPRDEVVEQRWDAFMSNPGGPPDSSYPFRECFRQAAKETGLPLALLLAVARGESNFDHRARSSAGALGLMQILWPGTARHLGIDRREALFDPCTNVAAGARYLNELLGRYQGDLHRALAAYNYGPGRVSTDPSRPLPRQASWYSGYIQGHLQRVLQGSAGGGRGWVLIRFERPYRAAAFVDRLQPLLGEIPLEWFRRPDGRFEVVVRPGDEAQTRRARRILLPYGFEI</sequence>
<dbReference type="EMBL" id="DRKP01000189">
    <property type="protein sequence ID" value="HEB97750.1"/>
    <property type="molecule type" value="Genomic_DNA"/>
</dbReference>
<dbReference type="InterPro" id="IPR008258">
    <property type="entry name" value="Transglycosylase_SLT_dom_1"/>
</dbReference>
<gene>
    <name evidence="4" type="ORF">ENI96_15110</name>
</gene>
<evidence type="ECO:0000256" key="2">
    <source>
        <dbReference type="SAM" id="SignalP"/>
    </source>
</evidence>
<dbReference type="PROSITE" id="PS51257">
    <property type="entry name" value="PROKAR_LIPOPROTEIN"/>
    <property type="match status" value="1"/>
</dbReference>